<reference evidence="7" key="1">
    <citation type="submission" date="2021-01" db="EMBL/GenBank/DDBJ databases">
        <title>Modified the classification status of verrucomicrobia.</title>
        <authorList>
            <person name="Feng X."/>
        </authorList>
    </citation>
    <scope>NUCLEOTIDE SEQUENCE</scope>
    <source>
        <strain evidence="7">KCTC 13126</strain>
    </source>
</reference>
<dbReference type="Pfam" id="PF13379">
    <property type="entry name" value="NMT1_2"/>
    <property type="match status" value="1"/>
</dbReference>
<dbReference type="EMBL" id="JAENIL010000017">
    <property type="protein sequence ID" value="MBK1877346.1"/>
    <property type="molecule type" value="Genomic_DNA"/>
</dbReference>
<evidence type="ECO:0000256" key="6">
    <source>
        <dbReference type="ARBA" id="ARBA00023136"/>
    </source>
</evidence>
<dbReference type="Gene3D" id="3.40.190.10">
    <property type="entry name" value="Periplasmic binding protein-like II"/>
    <property type="match status" value="2"/>
</dbReference>
<evidence type="ECO:0000256" key="3">
    <source>
        <dbReference type="ARBA" id="ARBA00022475"/>
    </source>
</evidence>
<sequence>MDLVQDKDFQAVGAPRPVSKRRTATRIGYIGLVDAAPLLVADQFGLFESKGLNVTLSREVGWATIREKVLFGELEAAHALCTLPYVATLGIGSTAMPCVSGMILSRGGNAVVLSEELRHRGVKSKETLKLDVENRKAFRKYKIATVYDCSPHNFHLREWLSSAGIDPNSDVELVTLPPAQMCRNLAAGTIDGFCAGEPWASLAIRDKIGWSPVNSEDLTPSHPEKVLMMKQSFAEEQREESAAMIAALIEACAICEDPSQRTRIAELLSDRKRVNCPVDLLEECLSPTFNYGLGRVENRPGFLQFHNGDSTRPTAADGDWVLSRLAKNCLCKSDTTQLERLKRVLRPDLYEEALKLVEKAPISR</sequence>
<evidence type="ECO:0000256" key="4">
    <source>
        <dbReference type="ARBA" id="ARBA00022519"/>
    </source>
</evidence>
<keyword evidence="8" id="KW-1185">Reference proteome</keyword>
<accession>A0A934RVQ0</accession>
<dbReference type="CDD" id="cd13553">
    <property type="entry name" value="PBP2_NrtA_CpmA_like"/>
    <property type="match status" value="1"/>
</dbReference>
<gene>
    <name evidence="7" type="ORF">JIN87_10735</name>
</gene>
<dbReference type="RefSeq" id="WP_200355561.1">
    <property type="nucleotide sequence ID" value="NZ_JAENIL010000017.1"/>
</dbReference>
<name>A0A934RVQ0_9BACT</name>
<comment type="subcellular location">
    <subcellularLocation>
        <location evidence="1">Endomembrane system</location>
    </subcellularLocation>
</comment>
<evidence type="ECO:0000256" key="2">
    <source>
        <dbReference type="ARBA" id="ARBA00022448"/>
    </source>
</evidence>
<dbReference type="PANTHER" id="PTHR30024">
    <property type="entry name" value="ALIPHATIC SULFONATES-BINDING PROTEIN-RELATED"/>
    <property type="match status" value="1"/>
</dbReference>
<keyword evidence="4" id="KW-0997">Cell inner membrane</keyword>
<keyword evidence="6" id="KW-0472">Membrane</keyword>
<evidence type="ECO:0000313" key="7">
    <source>
        <dbReference type="EMBL" id="MBK1877346.1"/>
    </source>
</evidence>
<comment type="caution">
    <text evidence="7">The sequence shown here is derived from an EMBL/GenBank/DDBJ whole genome shotgun (WGS) entry which is preliminary data.</text>
</comment>
<keyword evidence="3" id="KW-1003">Cell membrane</keyword>
<evidence type="ECO:0000256" key="5">
    <source>
        <dbReference type="ARBA" id="ARBA00022729"/>
    </source>
</evidence>
<dbReference type="AlphaFoldDB" id="A0A934RVQ0"/>
<dbReference type="PANTHER" id="PTHR30024:SF7">
    <property type="entry name" value="NITRATE_NITRITE BINDING PROTEIN NRTA"/>
    <property type="match status" value="1"/>
</dbReference>
<dbReference type="Proteomes" id="UP000617628">
    <property type="component" value="Unassembled WGS sequence"/>
</dbReference>
<dbReference type="InterPro" id="IPR044527">
    <property type="entry name" value="NrtA/CpmA_ABC-bd_dom"/>
</dbReference>
<dbReference type="SUPFAM" id="SSF53850">
    <property type="entry name" value="Periplasmic binding protein-like II"/>
    <property type="match status" value="1"/>
</dbReference>
<keyword evidence="2" id="KW-0813">Transport</keyword>
<proteinExistence type="predicted"/>
<protein>
    <submittedName>
        <fullName evidence="7">ABC transporter substrate-binding protein</fullName>
    </submittedName>
</protein>
<evidence type="ECO:0000313" key="8">
    <source>
        <dbReference type="Proteomes" id="UP000617628"/>
    </source>
</evidence>
<evidence type="ECO:0000256" key="1">
    <source>
        <dbReference type="ARBA" id="ARBA00004308"/>
    </source>
</evidence>
<dbReference type="GO" id="GO:0012505">
    <property type="term" value="C:endomembrane system"/>
    <property type="evidence" value="ECO:0007669"/>
    <property type="project" value="UniProtKB-SubCell"/>
</dbReference>
<organism evidence="7 8">
    <name type="scientific">Pelagicoccus mobilis</name>
    <dbReference type="NCBI Taxonomy" id="415221"/>
    <lineage>
        <taxon>Bacteria</taxon>
        <taxon>Pseudomonadati</taxon>
        <taxon>Verrucomicrobiota</taxon>
        <taxon>Opitutia</taxon>
        <taxon>Puniceicoccales</taxon>
        <taxon>Pelagicoccaceae</taxon>
        <taxon>Pelagicoccus</taxon>
    </lineage>
</organism>
<keyword evidence="5" id="KW-0732">Signal</keyword>